<dbReference type="GO" id="GO:0003700">
    <property type="term" value="F:DNA-binding transcription factor activity"/>
    <property type="evidence" value="ECO:0007669"/>
    <property type="project" value="InterPro"/>
</dbReference>
<accession>A0A3M8CZA2</accession>
<dbReference type="Proteomes" id="UP000271031">
    <property type="component" value="Unassembled WGS sequence"/>
</dbReference>
<dbReference type="Pfam" id="PF03466">
    <property type="entry name" value="LysR_substrate"/>
    <property type="match status" value="1"/>
</dbReference>
<dbReference type="Gene3D" id="3.40.190.10">
    <property type="entry name" value="Periplasmic binding protein-like II"/>
    <property type="match status" value="2"/>
</dbReference>
<dbReference type="OrthoDB" id="63123at2"/>
<dbReference type="Pfam" id="PF00126">
    <property type="entry name" value="HTH_1"/>
    <property type="match status" value="1"/>
</dbReference>
<dbReference type="Gene3D" id="1.10.10.10">
    <property type="entry name" value="Winged helix-like DNA-binding domain superfamily/Winged helix DNA-binding domain"/>
    <property type="match status" value="1"/>
</dbReference>
<proteinExistence type="inferred from homology"/>
<dbReference type="RefSeq" id="WP_122921045.1">
    <property type="nucleotide sequence ID" value="NZ_RHHQ01000024.1"/>
</dbReference>
<dbReference type="InterPro" id="IPR005119">
    <property type="entry name" value="LysR_subst-bd"/>
</dbReference>
<dbReference type="PANTHER" id="PTHR30346">
    <property type="entry name" value="TRANSCRIPTIONAL DUAL REGULATOR HCAR-RELATED"/>
    <property type="match status" value="1"/>
</dbReference>
<dbReference type="InterPro" id="IPR000847">
    <property type="entry name" value="LysR_HTH_N"/>
</dbReference>
<evidence type="ECO:0000256" key="1">
    <source>
        <dbReference type="ARBA" id="ARBA00009437"/>
    </source>
</evidence>
<evidence type="ECO:0000256" key="4">
    <source>
        <dbReference type="ARBA" id="ARBA00023163"/>
    </source>
</evidence>
<feature type="domain" description="HTH lysR-type" evidence="5">
    <location>
        <begin position="1"/>
        <end position="58"/>
    </location>
</feature>
<organism evidence="6 7">
    <name type="scientific">Brevibacillus fluminis</name>
    <dbReference type="NCBI Taxonomy" id="511487"/>
    <lineage>
        <taxon>Bacteria</taxon>
        <taxon>Bacillati</taxon>
        <taxon>Bacillota</taxon>
        <taxon>Bacilli</taxon>
        <taxon>Bacillales</taxon>
        <taxon>Paenibacillaceae</taxon>
        <taxon>Brevibacillus</taxon>
    </lineage>
</organism>
<evidence type="ECO:0000259" key="5">
    <source>
        <dbReference type="PROSITE" id="PS50931"/>
    </source>
</evidence>
<gene>
    <name evidence="6" type="ORF">EDM56_27025</name>
</gene>
<dbReference type="PANTHER" id="PTHR30346:SF0">
    <property type="entry name" value="HCA OPERON TRANSCRIPTIONAL ACTIVATOR HCAR"/>
    <property type="match status" value="1"/>
</dbReference>
<dbReference type="SUPFAM" id="SSF46785">
    <property type="entry name" value="Winged helix' DNA-binding domain"/>
    <property type="match status" value="1"/>
</dbReference>
<name>A0A3M8CZA2_9BACL</name>
<protein>
    <submittedName>
        <fullName evidence="6">LysR family transcriptional regulator</fullName>
    </submittedName>
</protein>
<dbReference type="EMBL" id="RHHQ01000024">
    <property type="protein sequence ID" value="RNB81043.1"/>
    <property type="molecule type" value="Genomic_DNA"/>
</dbReference>
<dbReference type="CDD" id="cd05466">
    <property type="entry name" value="PBP2_LTTR_substrate"/>
    <property type="match status" value="1"/>
</dbReference>
<keyword evidence="7" id="KW-1185">Reference proteome</keyword>
<reference evidence="6 7" key="1">
    <citation type="submission" date="2018-10" db="EMBL/GenBank/DDBJ databases">
        <title>Phylogenomics of Brevibacillus.</title>
        <authorList>
            <person name="Dunlap C."/>
        </authorList>
    </citation>
    <scope>NUCLEOTIDE SEQUENCE [LARGE SCALE GENOMIC DNA]</scope>
    <source>
        <strain evidence="6 7">JCM 15716</strain>
    </source>
</reference>
<keyword evidence="4" id="KW-0804">Transcription</keyword>
<dbReference type="FunFam" id="1.10.10.10:FF:000001">
    <property type="entry name" value="LysR family transcriptional regulator"/>
    <property type="match status" value="1"/>
</dbReference>
<keyword evidence="2" id="KW-0805">Transcription regulation</keyword>
<dbReference type="PRINTS" id="PR00039">
    <property type="entry name" value="HTHLYSR"/>
</dbReference>
<sequence length="293" mass="31723">MTLMQAQVFLAVVETGTFTKAGERLNLSQSGVSHTISGLETELGIQLLVRNRHGIKLTQAGERILAHVREMVNRAEQIRQIAADTIGMSIGTIRIGSFPSASAKLLPGIIRSFQEQFPQIELVFCEGTYGQIVQWLHVGEVDAAFVTLPTPGFDSIALIEDPLVAVLPHDHSLVGKNVVTHEEIAAEPFILPLAGCEKLVLESFQRAGATPQIRFEVADNPTILAMVKEGLGLSIVPRLTLPTSLDRVVAVPLAMEAARSIGLAVPVLDDAAPAVKAFRQSALEWVGQYRERL</sequence>
<evidence type="ECO:0000256" key="3">
    <source>
        <dbReference type="ARBA" id="ARBA00023125"/>
    </source>
</evidence>
<evidence type="ECO:0000313" key="7">
    <source>
        <dbReference type="Proteomes" id="UP000271031"/>
    </source>
</evidence>
<dbReference type="InterPro" id="IPR036390">
    <property type="entry name" value="WH_DNA-bd_sf"/>
</dbReference>
<dbReference type="GO" id="GO:0032993">
    <property type="term" value="C:protein-DNA complex"/>
    <property type="evidence" value="ECO:0007669"/>
    <property type="project" value="TreeGrafter"/>
</dbReference>
<evidence type="ECO:0000256" key="2">
    <source>
        <dbReference type="ARBA" id="ARBA00023015"/>
    </source>
</evidence>
<dbReference type="SUPFAM" id="SSF53850">
    <property type="entry name" value="Periplasmic binding protein-like II"/>
    <property type="match status" value="1"/>
</dbReference>
<comment type="caution">
    <text evidence="6">The sequence shown here is derived from an EMBL/GenBank/DDBJ whole genome shotgun (WGS) entry which is preliminary data.</text>
</comment>
<dbReference type="AlphaFoldDB" id="A0A3M8CZA2"/>
<evidence type="ECO:0000313" key="6">
    <source>
        <dbReference type="EMBL" id="RNB81043.1"/>
    </source>
</evidence>
<keyword evidence="3" id="KW-0238">DNA-binding</keyword>
<dbReference type="PROSITE" id="PS50931">
    <property type="entry name" value="HTH_LYSR"/>
    <property type="match status" value="1"/>
</dbReference>
<dbReference type="GO" id="GO:0003677">
    <property type="term" value="F:DNA binding"/>
    <property type="evidence" value="ECO:0007669"/>
    <property type="project" value="UniProtKB-KW"/>
</dbReference>
<comment type="similarity">
    <text evidence="1">Belongs to the LysR transcriptional regulatory family.</text>
</comment>
<dbReference type="InterPro" id="IPR036388">
    <property type="entry name" value="WH-like_DNA-bd_sf"/>
</dbReference>